<protein>
    <submittedName>
        <fullName evidence="2">Unplaced genomic scaffold scaffold_1, whole genome shotgun sequence</fullName>
    </submittedName>
</protein>
<accession>A0A0C9ZNP0</accession>
<reference evidence="2 3" key="1">
    <citation type="submission" date="2014-04" db="EMBL/GenBank/DDBJ databases">
        <authorList>
            <consortium name="DOE Joint Genome Institute"/>
            <person name="Kuo A."/>
            <person name="Kohler A."/>
            <person name="Costa M.D."/>
            <person name="Nagy L.G."/>
            <person name="Floudas D."/>
            <person name="Copeland A."/>
            <person name="Barry K.W."/>
            <person name="Cichocki N."/>
            <person name="Veneault-Fourrey C."/>
            <person name="LaButti K."/>
            <person name="Lindquist E.A."/>
            <person name="Lipzen A."/>
            <person name="Lundell T."/>
            <person name="Morin E."/>
            <person name="Murat C."/>
            <person name="Sun H."/>
            <person name="Tunlid A."/>
            <person name="Henrissat B."/>
            <person name="Grigoriev I.V."/>
            <person name="Hibbett D.S."/>
            <person name="Martin F."/>
            <person name="Nordberg H.P."/>
            <person name="Cantor M.N."/>
            <person name="Hua S.X."/>
        </authorList>
    </citation>
    <scope>NUCLEOTIDE SEQUENCE [LARGE SCALE GENOMIC DNA]</scope>
    <source>
        <strain evidence="2 3">441</strain>
    </source>
</reference>
<sequence>MERIFRLIKLPRFGPFSNVRASLFSTSHPPTPTRLAFFCVSQFSCSSRVCGSDRDLRVHRVCLHLTDFRCSVQMPSLSNEMYHRAYPAIRSVSSSSSTNNNNSVSESTPRLAPLLPPATLDALSSKSSGLLLNQSPTDVAPQARTVKPATVCGLPLKYVSHARSPKRVLVDSHALLSRIYTPSPFILPSGCRPHW</sequence>
<proteinExistence type="predicted"/>
<dbReference type="HOGENOM" id="CLU_1396850_0_0_1"/>
<dbReference type="STRING" id="765257.A0A0C9ZNP0"/>
<dbReference type="AlphaFoldDB" id="A0A0C9ZNP0"/>
<dbReference type="Proteomes" id="UP000054018">
    <property type="component" value="Unassembled WGS sequence"/>
</dbReference>
<name>A0A0C9ZNP0_9AGAM</name>
<organism evidence="2 3">
    <name type="scientific">Pisolithus microcarpus 441</name>
    <dbReference type="NCBI Taxonomy" id="765257"/>
    <lineage>
        <taxon>Eukaryota</taxon>
        <taxon>Fungi</taxon>
        <taxon>Dikarya</taxon>
        <taxon>Basidiomycota</taxon>
        <taxon>Agaricomycotina</taxon>
        <taxon>Agaricomycetes</taxon>
        <taxon>Agaricomycetidae</taxon>
        <taxon>Boletales</taxon>
        <taxon>Sclerodermatineae</taxon>
        <taxon>Pisolithaceae</taxon>
        <taxon>Pisolithus</taxon>
    </lineage>
</organism>
<dbReference type="EMBL" id="KN833685">
    <property type="protein sequence ID" value="KIK30981.1"/>
    <property type="molecule type" value="Genomic_DNA"/>
</dbReference>
<evidence type="ECO:0000313" key="2">
    <source>
        <dbReference type="EMBL" id="KIK30981.1"/>
    </source>
</evidence>
<keyword evidence="3" id="KW-1185">Reference proteome</keyword>
<evidence type="ECO:0000256" key="1">
    <source>
        <dbReference type="SAM" id="MobiDB-lite"/>
    </source>
</evidence>
<gene>
    <name evidence="2" type="ORF">PISMIDRAFT_127545</name>
</gene>
<feature type="region of interest" description="Disordered" evidence="1">
    <location>
        <begin position="92"/>
        <end position="112"/>
    </location>
</feature>
<evidence type="ECO:0000313" key="3">
    <source>
        <dbReference type="Proteomes" id="UP000054018"/>
    </source>
</evidence>
<reference evidence="3" key="2">
    <citation type="submission" date="2015-01" db="EMBL/GenBank/DDBJ databases">
        <title>Evolutionary Origins and Diversification of the Mycorrhizal Mutualists.</title>
        <authorList>
            <consortium name="DOE Joint Genome Institute"/>
            <consortium name="Mycorrhizal Genomics Consortium"/>
            <person name="Kohler A."/>
            <person name="Kuo A."/>
            <person name="Nagy L.G."/>
            <person name="Floudas D."/>
            <person name="Copeland A."/>
            <person name="Barry K.W."/>
            <person name="Cichocki N."/>
            <person name="Veneault-Fourrey C."/>
            <person name="LaButti K."/>
            <person name="Lindquist E.A."/>
            <person name="Lipzen A."/>
            <person name="Lundell T."/>
            <person name="Morin E."/>
            <person name="Murat C."/>
            <person name="Riley R."/>
            <person name="Ohm R."/>
            <person name="Sun H."/>
            <person name="Tunlid A."/>
            <person name="Henrissat B."/>
            <person name="Grigoriev I.V."/>
            <person name="Hibbett D.S."/>
            <person name="Martin F."/>
        </authorList>
    </citation>
    <scope>NUCLEOTIDE SEQUENCE [LARGE SCALE GENOMIC DNA]</scope>
    <source>
        <strain evidence="3">441</strain>
    </source>
</reference>